<dbReference type="InterPro" id="IPR014710">
    <property type="entry name" value="RmlC-like_jellyroll"/>
</dbReference>
<dbReference type="EMBL" id="QOWE01000016">
    <property type="protein sequence ID" value="RCR67894.1"/>
    <property type="molecule type" value="Genomic_DNA"/>
</dbReference>
<evidence type="ECO:0000313" key="2">
    <source>
        <dbReference type="EMBL" id="RCR67894.1"/>
    </source>
</evidence>
<evidence type="ECO:0000259" key="1">
    <source>
        <dbReference type="PROSITE" id="PS50042"/>
    </source>
</evidence>
<dbReference type="PROSITE" id="PS50042">
    <property type="entry name" value="CNMP_BINDING_3"/>
    <property type="match status" value="1"/>
</dbReference>
<protein>
    <submittedName>
        <fullName evidence="2">Crp/Fnr family transcriptional regulator</fullName>
    </submittedName>
</protein>
<dbReference type="InterPro" id="IPR018490">
    <property type="entry name" value="cNMP-bd_dom_sf"/>
</dbReference>
<dbReference type="InterPro" id="IPR000595">
    <property type="entry name" value="cNMP-bd_dom"/>
</dbReference>
<organism evidence="2 3">
    <name type="scientific">Larkinella punicea</name>
    <dbReference type="NCBI Taxonomy" id="2315727"/>
    <lineage>
        <taxon>Bacteria</taxon>
        <taxon>Pseudomonadati</taxon>
        <taxon>Bacteroidota</taxon>
        <taxon>Cytophagia</taxon>
        <taxon>Cytophagales</taxon>
        <taxon>Spirosomataceae</taxon>
        <taxon>Larkinella</taxon>
    </lineage>
</organism>
<dbReference type="Gene3D" id="2.60.120.10">
    <property type="entry name" value="Jelly Rolls"/>
    <property type="match status" value="1"/>
</dbReference>
<accession>A0A368JML0</accession>
<dbReference type="Pfam" id="PF00027">
    <property type="entry name" value="cNMP_binding"/>
    <property type="match status" value="1"/>
</dbReference>
<dbReference type="OrthoDB" id="1933280at2"/>
<dbReference type="AlphaFoldDB" id="A0A368JML0"/>
<dbReference type="SUPFAM" id="SSF51206">
    <property type="entry name" value="cAMP-binding domain-like"/>
    <property type="match status" value="1"/>
</dbReference>
<sequence>MPERFKAHLYKFTAATDDEAVQILSYFQTRTVGKKENLLTAGQVCQWLYFVERGILRKFYVNEKGVEQTTELAIENWWITDHFAYESQSITESTIQAVEHTEVLALHRDSREKLLAQHPVMEKYFRCVYQKAYAAAQMRIKFMYGFSREELYHHFCKKHPEFLQRIPQYLLASYLGFTPEYLSEIRRKSLS</sequence>
<comment type="caution">
    <text evidence="2">The sequence shown here is derived from an EMBL/GenBank/DDBJ whole genome shotgun (WGS) entry which is preliminary data.</text>
</comment>
<evidence type="ECO:0000313" key="3">
    <source>
        <dbReference type="Proteomes" id="UP000253383"/>
    </source>
</evidence>
<proteinExistence type="predicted"/>
<keyword evidence="3" id="KW-1185">Reference proteome</keyword>
<feature type="domain" description="Cyclic nucleotide-binding" evidence="1">
    <location>
        <begin position="11"/>
        <end position="115"/>
    </location>
</feature>
<dbReference type="RefSeq" id="WP_114407700.1">
    <property type="nucleotide sequence ID" value="NZ_QOWE01000016.1"/>
</dbReference>
<gene>
    <name evidence="2" type="ORF">DUE52_19405</name>
</gene>
<dbReference type="CDD" id="cd00038">
    <property type="entry name" value="CAP_ED"/>
    <property type="match status" value="1"/>
</dbReference>
<dbReference type="Proteomes" id="UP000253383">
    <property type="component" value="Unassembled WGS sequence"/>
</dbReference>
<name>A0A368JML0_9BACT</name>
<reference evidence="2 3" key="1">
    <citation type="submission" date="2018-07" db="EMBL/GenBank/DDBJ databases">
        <title>Genome analysis of Larkinella rosea.</title>
        <authorList>
            <person name="Zhou Z."/>
            <person name="Wang G."/>
        </authorList>
    </citation>
    <scope>NUCLEOTIDE SEQUENCE [LARGE SCALE GENOMIC DNA]</scope>
    <source>
        <strain evidence="3">zzj9</strain>
    </source>
</reference>